<dbReference type="PANTHER" id="PTHR22768:SF0">
    <property type="entry name" value="DNA REPLICATION COMPLEX GINS PROTEIN PSF3"/>
    <property type="match status" value="1"/>
</dbReference>
<keyword evidence="4 6" id="KW-0539">Nucleus</keyword>
<dbReference type="CDD" id="cd11713">
    <property type="entry name" value="GINS_A_psf3"/>
    <property type="match status" value="1"/>
</dbReference>
<dbReference type="PANTHER" id="PTHR22768">
    <property type="entry name" value="DNA REPLICATION COMPLEX GINS PROTEIN PSF3"/>
    <property type="match status" value="1"/>
</dbReference>
<keyword evidence="3 6" id="KW-0235">DNA replication</keyword>
<dbReference type="InterPro" id="IPR010492">
    <property type="entry name" value="GINS_Psf3"/>
</dbReference>
<proteinExistence type="inferred from homology"/>
<comment type="subunit">
    <text evidence="6">Component of the GINS complex.</text>
</comment>
<dbReference type="SUPFAM" id="SSF158573">
    <property type="entry name" value="GINS helical bundle-like"/>
    <property type="match status" value="1"/>
</dbReference>
<comment type="similarity">
    <text evidence="2 6">Belongs to the GINS3/PSF3 family.</text>
</comment>
<comment type="function">
    <text evidence="6">The GINS complex plays an essential role in the initiation of DNA replication.</text>
</comment>
<dbReference type="STRING" id="188477.A0A3S0Z9C2"/>
<dbReference type="Pfam" id="PF22466">
    <property type="entry name" value="PSF3_N"/>
    <property type="match status" value="1"/>
</dbReference>
<comment type="function">
    <text evidence="5">Required for correct functioning of the GINS complex, a complex that plays an essential role in the initiation of DNA replication, and progression of DNA replication forks. GINS complex is a core component of CDC45-MCM-GINS (CMG) helicase, the molecular machine that unwinds template DNA during replication, and around which the replisome is built.</text>
</comment>
<sequence>MAAYSVDLSTGNNYFDLNDIIASQEKIPCIFNIAVEGLGYLDQSTPDPDIGVGTKLELPLWLAKYLHRDARGIVSVETPKTYREGYRQILAADPSVVDLHRLGPHFYLAGGKLALFSLPDIHDILKTLLQTFQGRFRRIMDGSQNALHTDLTNQITMLDESERCLFAAGQRGLLDFQSWENRESEKLSTSTVVLNQRKRKWVGISRENGD</sequence>
<evidence type="ECO:0000256" key="3">
    <source>
        <dbReference type="ARBA" id="ARBA00022705"/>
    </source>
</evidence>
<dbReference type="OrthoDB" id="10251744at2759"/>
<comment type="caution">
    <text evidence="9">The sequence shown here is derived from an EMBL/GenBank/DDBJ whole genome shotgun (WGS) entry which is preliminary data.</text>
</comment>
<dbReference type="Pfam" id="PF05916">
    <property type="entry name" value="Sld5"/>
    <property type="match status" value="1"/>
</dbReference>
<feature type="domain" description="GINS subunit" evidence="7">
    <location>
        <begin position="84"/>
        <end position="180"/>
    </location>
</feature>
<dbReference type="GO" id="GO:1902975">
    <property type="term" value="P:mitotic DNA replication initiation"/>
    <property type="evidence" value="ECO:0007669"/>
    <property type="project" value="TreeGrafter"/>
</dbReference>
<evidence type="ECO:0000313" key="10">
    <source>
        <dbReference type="Proteomes" id="UP000271974"/>
    </source>
</evidence>
<dbReference type="InterPro" id="IPR038437">
    <property type="entry name" value="GINS_Psf3_sf"/>
</dbReference>
<dbReference type="CDD" id="cd21693">
    <property type="entry name" value="GINS_B_Psf3"/>
    <property type="match status" value="1"/>
</dbReference>
<dbReference type="Gene3D" id="1.20.58.2050">
    <property type="match status" value="1"/>
</dbReference>
<evidence type="ECO:0000259" key="7">
    <source>
        <dbReference type="Pfam" id="PF05916"/>
    </source>
</evidence>
<organism evidence="9 10">
    <name type="scientific">Elysia chlorotica</name>
    <name type="common">Eastern emerald elysia</name>
    <name type="synonym">Sea slug</name>
    <dbReference type="NCBI Taxonomy" id="188477"/>
    <lineage>
        <taxon>Eukaryota</taxon>
        <taxon>Metazoa</taxon>
        <taxon>Spiralia</taxon>
        <taxon>Lophotrochozoa</taxon>
        <taxon>Mollusca</taxon>
        <taxon>Gastropoda</taxon>
        <taxon>Heterobranchia</taxon>
        <taxon>Euthyneura</taxon>
        <taxon>Panpulmonata</taxon>
        <taxon>Sacoglossa</taxon>
        <taxon>Placobranchoidea</taxon>
        <taxon>Plakobranchidae</taxon>
        <taxon>Elysia</taxon>
    </lineage>
</organism>
<keyword evidence="10" id="KW-1185">Reference proteome</keyword>
<dbReference type="SUPFAM" id="SSF160059">
    <property type="entry name" value="PriA/YqbF domain"/>
    <property type="match status" value="1"/>
</dbReference>
<evidence type="ECO:0000256" key="5">
    <source>
        <dbReference type="ARBA" id="ARBA00045258"/>
    </source>
</evidence>
<dbReference type="AlphaFoldDB" id="A0A3S0Z9C2"/>
<gene>
    <name evidence="9" type="ORF">EGW08_022467</name>
</gene>
<dbReference type="Proteomes" id="UP000271974">
    <property type="component" value="Unassembled WGS sequence"/>
</dbReference>
<evidence type="ECO:0000256" key="6">
    <source>
        <dbReference type="RuleBase" id="RU367161"/>
    </source>
</evidence>
<dbReference type="InterPro" id="IPR036224">
    <property type="entry name" value="GINS_bundle-like_dom_sf"/>
</dbReference>
<dbReference type="InterPro" id="IPR021151">
    <property type="entry name" value="GINS_A"/>
</dbReference>
<evidence type="ECO:0000256" key="4">
    <source>
        <dbReference type="ARBA" id="ARBA00023242"/>
    </source>
</evidence>
<evidence type="ECO:0000256" key="1">
    <source>
        <dbReference type="ARBA" id="ARBA00004123"/>
    </source>
</evidence>
<dbReference type="GO" id="GO:0000811">
    <property type="term" value="C:GINS complex"/>
    <property type="evidence" value="ECO:0007669"/>
    <property type="project" value="UniProtKB-UniRule"/>
</dbReference>
<evidence type="ECO:0000259" key="8">
    <source>
        <dbReference type="Pfam" id="PF22466"/>
    </source>
</evidence>
<dbReference type="EMBL" id="RQTK01001581">
    <property type="protein sequence ID" value="RUS69771.1"/>
    <property type="molecule type" value="Genomic_DNA"/>
</dbReference>
<evidence type="ECO:0000256" key="2">
    <source>
        <dbReference type="ARBA" id="ARBA00006343"/>
    </source>
</evidence>
<accession>A0A3S0Z9C2</accession>
<name>A0A3S0Z9C2_ELYCH</name>
<feature type="domain" description="DNA replication complex GINS protein PSF3 N-terminal" evidence="8">
    <location>
        <begin position="15"/>
        <end position="66"/>
    </location>
</feature>
<evidence type="ECO:0000313" key="9">
    <source>
        <dbReference type="EMBL" id="RUS69771.1"/>
    </source>
</evidence>
<dbReference type="InterPro" id="IPR055221">
    <property type="entry name" value="PSF3_N"/>
</dbReference>
<comment type="subcellular location">
    <subcellularLocation>
        <location evidence="1 6">Nucleus</location>
    </subcellularLocation>
</comment>
<reference evidence="9 10" key="1">
    <citation type="submission" date="2019-01" db="EMBL/GenBank/DDBJ databases">
        <title>A draft genome assembly of the solar-powered sea slug Elysia chlorotica.</title>
        <authorList>
            <person name="Cai H."/>
            <person name="Li Q."/>
            <person name="Fang X."/>
            <person name="Li J."/>
            <person name="Curtis N.E."/>
            <person name="Altenburger A."/>
            <person name="Shibata T."/>
            <person name="Feng M."/>
            <person name="Maeda T."/>
            <person name="Schwartz J.A."/>
            <person name="Shigenobu S."/>
            <person name="Lundholm N."/>
            <person name="Nishiyama T."/>
            <person name="Yang H."/>
            <person name="Hasebe M."/>
            <person name="Li S."/>
            <person name="Pierce S.K."/>
            <person name="Wang J."/>
        </authorList>
    </citation>
    <scope>NUCLEOTIDE SEQUENCE [LARGE SCALE GENOMIC DNA]</scope>
    <source>
        <strain evidence="9">EC2010</strain>
        <tissue evidence="9">Whole organism of an adult</tissue>
    </source>
</reference>
<protein>
    <recommendedName>
        <fullName evidence="6">DNA replication complex GINS protein PSF3</fullName>
    </recommendedName>
</protein>